<dbReference type="AlphaFoldDB" id="A0A0N8DJ82"/>
<reference evidence="1" key="1">
    <citation type="submission" date="2015-10" db="EMBL/GenBank/DDBJ databases">
        <title>EvidentialGene: Evidence-directed Construction of Complete mRNA Transcriptomes without Genomes.</title>
        <authorList>
            <person name="Gilbert D.G."/>
        </authorList>
    </citation>
    <scope>NUCLEOTIDE SEQUENCE</scope>
</reference>
<proteinExistence type="predicted"/>
<name>A0A0N8DJ82_9CRUS</name>
<evidence type="ECO:0000313" key="1">
    <source>
        <dbReference type="EMBL" id="JAN39503.1"/>
    </source>
</evidence>
<dbReference type="EMBL" id="GDIQ01055234">
    <property type="protein sequence ID" value="JAN39503.1"/>
    <property type="molecule type" value="Transcribed_RNA"/>
</dbReference>
<organism evidence="1">
    <name type="scientific">Daphnia magna</name>
    <dbReference type="NCBI Taxonomy" id="35525"/>
    <lineage>
        <taxon>Eukaryota</taxon>
        <taxon>Metazoa</taxon>
        <taxon>Ecdysozoa</taxon>
        <taxon>Arthropoda</taxon>
        <taxon>Crustacea</taxon>
        <taxon>Branchiopoda</taxon>
        <taxon>Diplostraca</taxon>
        <taxon>Cladocera</taxon>
        <taxon>Anomopoda</taxon>
        <taxon>Daphniidae</taxon>
        <taxon>Daphnia</taxon>
    </lineage>
</organism>
<accession>A0A0N8DJ82</accession>
<sequence length="68" mass="7816">MLRSHVWIPDFRQTPQRVRALETDPISIATKSSSSFVLSLGVEMYNSVLLSCDDRHIFQLVTLLFHDP</sequence>
<protein>
    <submittedName>
        <fullName evidence="1">Uncharacterized protein</fullName>
    </submittedName>
</protein>